<dbReference type="AlphaFoldDB" id="A0A918VFG7"/>
<name>A0A918VFG7_9ACTN</name>
<feature type="chain" id="PRO_5037195806" description="GmrSD restriction endonucleases C-terminal domain-containing protein" evidence="1">
    <location>
        <begin position="29"/>
        <end position="249"/>
    </location>
</feature>
<reference evidence="3" key="1">
    <citation type="journal article" date="2014" name="Int. J. Syst. Evol. Microbiol.">
        <title>Complete genome sequence of Corynebacterium casei LMG S-19264T (=DSM 44701T), isolated from a smear-ripened cheese.</title>
        <authorList>
            <consortium name="US DOE Joint Genome Institute (JGI-PGF)"/>
            <person name="Walter F."/>
            <person name="Albersmeier A."/>
            <person name="Kalinowski J."/>
            <person name="Ruckert C."/>
        </authorList>
    </citation>
    <scope>NUCLEOTIDE SEQUENCE</scope>
    <source>
        <strain evidence="3">JCM 4834</strain>
    </source>
</reference>
<accession>A0A918VFG7</accession>
<evidence type="ECO:0000313" key="4">
    <source>
        <dbReference type="Proteomes" id="UP000634660"/>
    </source>
</evidence>
<evidence type="ECO:0000313" key="3">
    <source>
        <dbReference type="EMBL" id="GGZ95000.1"/>
    </source>
</evidence>
<dbReference type="Pfam" id="PF07510">
    <property type="entry name" value="GmrSD_C"/>
    <property type="match status" value="1"/>
</dbReference>
<gene>
    <name evidence="3" type="ORF">GCM10010371_63600</name>
</gene>
<dbReference type="RefSeq" id="WP_229886899.1">
    <property type="nucleotide sequence ID" value="NZ_BMVX01000038.1"/>
</dbReference>
<evidence type="ECO:0000256" key="1">
    <source>
        <dbReference type="SAM" id="SignalP"/>
    </source>
</evidence>
<comment type="caution">
    <text evidence="3">The sequence shown here is derived from an EMBL/GenBank/DDBJ whole genome shotgun (WGS) entry which is preliminary data.</text>
</comment>
<feature type="domain" description="GmrSD restriction endonucleases C-terminal" evidence="2">
    <location>
        <begin position="135"/>
        <end position="233"/>
    </location>
</feature>
<organism evidence="3 4">
    <name type="scientific">Streptomyces subrutilus</name>
    <dbReference type="NCBI Taxonomy" id="36818"/>
    <lineage>
        <taxon>Bacteria</taxon>
        <taxon>Bacillati</taxon>
        <taxon>Actinomycetota</taxon>
        <taxon>Actinomycetes</taxon>
        <taxon>Kitasatosporales</taxon>
        <taxon>Streptomycetaceae</taxon>
        <taxon>Streptomyces</taxon>
    </lineage>
</organism>
<dbReference type="PANTHER" id="PTHR24094:SF15">
    <property type="entry name" value="AMP-DEPENDENT SYNTHETASE_LIGASE DOMAIN-CONTAINING PROTEIN-RELATED"/>
    <property type="match status" value="1"/>
</dbReference>
<evidence type="ECO:0000259" key="2">
    <source>
        <dbReference type="Pfam" id="PF07510"/>
    </source>
</evidence>
<dbReference type="EMBL" id="BMVX01000038">
    <property type="protein sequence ID" value="GGZ95000.1"/>
    <property type="molecule type" value="Genomic_DNA"/>
</dbReference>
<proteinExistence type="predicted"/>
<dbReference type="InterPro" id="IPR011089">
    <property type="entry name" value="GmrSD_C"/>
</dbReference>
<reference evidence="3" key="2">
    <citation type="submission" date="2020-09" db="EMBL/GenBank/DDBJ databases">
        <authorList>
            <person name="Sun Q."/>
            <person name="Ohkuma M."/>
        </authorList>
    </citation>
    <scope>NUCLEOTIDE SEQUENCE</scope>
    <source>
        <strain evidence="3">JCM 4834</strain>
    </source>
</reference>
<dbReference type="Proteomes" id="UP000634660">
    <property type="component" value="Unassembled WGS sequence"/>
</dbReference>
<sequence>MIDNLLRRGLPALALAVLPLLATTPATAGPNIPTAELPYTSYAPTRPATAPAGAPAALAPLPLGEAIARLPIAVEHREGYKRDLYKHWNRGLNPSDGCDTRKEVILAEAVDAPQVAAGCKLTGGSWRSAYDDLVVTDAGRLDVDHFVPLAEVYDSEQTPWSPARREAYANDQASPDTLIAVSAASNRSKADKDPAQWLPSDTSYHCTYAATWVATKLRWDLAADENEHQALLDLAEACPTTTVVYEPAQ</sequence>
<keyword evidence="1" id="KW-0732">Signal</keyword>
<dbReference type="PANTHER" id="PTHR24094">
    <property type="entry name" value="SECRETED PROTEIN"/>
    <property type="match status" value="1"/>
</dbReference>
<protein>
    <recommendedName>
        <fullName evidence="2">GmrSD restriction endonucleases C-terminal domain-containing protein</fullName>
    </recommendedName>
</protein>
<feature type="signal peptide" evidence="1">
    <location>
        <begin position="1"/>
        <end position="28"/>
    </location>
</feature>